<evidence type="ECO:0000256" key="2">
    <source>
        <dbReference type="SAM" id="SignalP"/>
    </source>
</evidence>
<reference evidence="7" key="1">
    <citation type="submission" date="2016-11" db="UniProtKB">
        <authorList>
            <consortium name="WormBaseParasite"/>
        </authorList>
    </citation>
    <scope>IDENTIFICATION</scope>
</reference>
<dbReference type="Proteomes" id="UP000582659">
    <property type="component" value="Unassembled WGS sequence"/>
</dbReference>
<name>A0A1I7RW34_BURXY</name>
<reference evidence="4" key="2">
    <citation type="submission" date="2020-09" db="EMBL/GenBank/DDBJ databases">
        <authorList>
            <person name="Kikuchi T."/>
        </authorList>
    </citation>
    <scope>NUCLEOTIDE SEQUENCE</scope>
    <source>
        <strain evidence="4">Ka4C1</strain>
    </source>
</reference>
<sequence>MRNLVLFVAVVACAHAALITPREKNPFKLVMGQQGNPSGLSSKDLHEICDKCLNFFQKVKESIGDYGKLTKEKLTKALDDVCKKLPEDFPGKHELCDLWTPKLVEYIYNYYKDLEESIDPKKSCQLVFLCPRHPKTTTASPEVPTGPNA</sequence>
<feature type="domain" description="Saposin B-type" evidence="3">
    <location>
        <begin position="45"/>
        <end position="134"/>
    </location>
</feature>
<dbReference type="OrthoDB" id="69496at2759"/>
<dbReference type="Proteomes" id="UP000095284">
    <property type="component" value="Unplaced"/>
</dbReference>
<evidence type="ECO:0000256" key="1">
    <source>
        <dbReference type="ARBA" id="ARBA00023157"/>
    </source>
</evidence>
<dbReference type="PROSITE" id="PS50015">
    <property type="entry name" value="SAP_B"/>
    <property type="match status" value="1"/>
</dbReference>
<protein>
    <submittedName>
        <fullName evidence="4">(pine wood nematode) hypothetical protein</fullName>
    </submittedName>
    <submittedName>
        <fullName evidence="7">Saposin B-type domain-containing protein</fullName>
    </submittedName>
</protein>
<feature type="chain" id="PRO_5035359479" evidence="2">
    <location>
        <begin position="17"/>
        <end position="149"/>
    </location>
</feature>
<evidence type="ECO:0000259" key="3">
    <source>
        <dbReference type="PROSITE" id="PS50015"/>
    </source>
</evidence>
<evidence type="ECO:0000313" key="5">
    <source>
        <dbReference type="Proteomes" id="UP000095284"/>
    </source>
</evidence>
<accession>A0A1I7RW34</accession>
<gene>
    <name evidence="4" type="ORF">BXYJ_LOCUS3571</name>
</gene>
<feature type="signal peptide" evidence="2">
    <location>
        <begin position="1"/>
        <end position="16"/>
    </location>
</feature>
<keyword evidence="6" id="KW-1185">Reference proteome</keyword>
<dbReference type="WBParaSite" id="BXY_0494700.1">
    <property type="protein sequence ID" value="BXY_0494700.1"/>
    <property type="gene ID" value="BXY_0494700"/>
</dbReference>
<dbReference type="AlphaFoldDB" id="A0A1I7RW34"/>
<dbReference type="Gene3D" id="1.10.225.10">
    <property type="entry name" value="Saposin-like"/>
    <property type="match status" value="1"/>
</dbReference>
<evidence type="ECO:0000313" key="4">
    <source>
        <dbReference type="EMBL" id="CAD5214521.1"/>
    </source>
</evidence>
<dbReference type="SMR" id="A0A1I7RW34"/>
<dbReference type="EMBL" id="CAJFCV020000002">
    <property type="protein sequence ID" value="CAG9095073.1"/>
    <property type="molecule type" value="Genomic_DNA"/>
</dbReference>
<dbReference type="Proteomes" id="UP000659654">
    <property type="component" value="Unassembled WGS sequence"/>
</dbReference>
<dbReference type="InterPro" id="IPR008139">
    <property type="entry name" value="SaposinB_dom"/>
</dbReference>
<keyword evidence="1" id="KW-1015">Disulfide bond</keyword>
<dbReference type="SUPFAM" id="SSF47862">
    <property type="entry name" value="Saposin"/>
    <property type="match status" value="1"/>
</dbReference>
<evidence type="ECO:0000313" key="7">
    <source>
        <dbReference type="WBParaSite" id="BXY_0494700.1"/>
    </source>
</evidence>
<organism evidence="5 7">
    <name type="scientific">Bursaphelenchus xylophilus</name>
    <name type="common">Pinewood nematode worm</name>
    <name type="synonym">Aphelenchoides xylophilus</name>
    <dbReference type="NCBI Taxonomy" id="6326"/>
    <lineage>
        <taxon>Eukaryota</taxon>
        <taxon>Metazoa</taxon>
        <taxon>Ecdysozoa</taxon>
        <taxon>Nematoda</taxon>
        <taxon>Chromadorea</taxon>
        <taxon>Rhabditida</taxon>
        <taxon>Tylenchina</taxon>
        <taxon>Tylenchomorpha</taxon>
        <taxon>Aphelenchoidea</taxon>
        <taxon>Aphelenchoididae</taxon>
        <taxon>Bursaphelenchus</taxon>
    </lineage>
</organism>
<dbReference type="InterPro" id="IPR011001">
    <property type="entry name" value="Saposin-like"/>
</dbReference>
<proteinExistence type="predicted"/>
<evidence type="ECO:0000313" key="6">
    <source>
        <dbReference type="Proteomes" id="UP000659654"/>
    </source>
</evidence>
<dbReference type="EMBL" id="CAJFDI010000002">
    <property type="protein sequence ID" value="CAD5214521.1"/>
    <property type="molecule type" value="Genomic_DNA"/>
</dbReference>
<keyword evidence="2" id="KW-0732">Signal</keyword>